<comment type="subcellular location">
    <subcellularLocation>
        <location evidence="1">Membrane</location>
        <topology evidence="1">Multi-pass membrane protein</topology>
    </subcellularLocation>
</comment>
<evidence type="ECO:0008006" key="12">
    <source>
        <dbReference type="Google" id="ProtNLM"/>
    </source>
</evidence>
<feature type="transmembrane region" description="Helical" evidence="9">
    <location>
        <begin position="170"/>
        <end position="191"/>
    </location>
</feature>
<organism evidence="10 11">
    <name type="scientific">Brassica cretica</name>
    <name type="common">Mustard</name>
    <dbReference type="NCBI Taxonomy" id="69181"/>
    <lineage>
        <taxon>Eukaryota</taxon>
        <taxon>Viridiplantae</taxon>
        <taxon>Streptophyta</taxon>
        <taxon>Embryophyta</taxon>
        <taxon>Tracheophyta</taxon>
        <taxon>Spermatophyta</taxon>
        <taxon>Magnoliopsida</taxon>
        <taxon>eudicotyledons</taxon>
        <taxon>Gunneridae</taxon>
        <taxon>Pentapetalae</taxon>
        <taxon>rosids</taxon>
        <taxon>malvids</taxon>
        <taxon>Brassicales</taxon>
        <taxon>Brassicaceae</taxon>
        <taxon>Brassiceae</taxon>
        <taxon>Brassica</taxon>
    </lineage>
</organism>
<proteinExistence type="inferred from homology"/>
<name>A0A8S9MNK3_BRACR</name>
<dbReference type="GO" id="GO:0016020">
    <property type="term" value="C:membrane"/>
    <property type="evidence" value="ECO:0007669"/>
    <property type="project" value="UniProtKB-SubCell"/>
</dbReference>
<keyword evidence="4 9" id="KW-0812">Transmembrane</keyword>
<evidence type="ECO:0000256" key="7">
    <source>
        <dbReference type="ARBA" id="ARBA00023136"/>
    </source>
</evidence>
<comment type="caution">
    <text evidence="10">The sequence shown here is derived from an EMBL/GenBank/DDBJ whole genome shotgun (WGS) entry which is preliminary data.</text>
</comment>
<evidence type="ECO:0000313" key="10">
    <source>
        <dbReference type="EMBL" id="KAF2618613.1"/>
    </source>
</evidence>
<dbReference type="Proteomes" id="UP000712281">
    <property type="component" value="Unassembled WGS sequence"/>
</dbReference>
<evidence type="ECO:0000256" key="6">
    <source>
        <dbReference type="ARBA" id="ARBA00023065"/>
    </source>
</evidence>
<feature type="transmembrane region" description="Helical" evidence="9">
    <location>
        <begin position="198"/>
        <end position="219"/>
    </location>
</feature>
<dbReference type="InterPro" id="IPR020966">
    <property type="entry name" value="ALMT"/>
</dbReference>
<sequence length="564" mass="63107">AVMTVVVVFEFSVYRQFSCVINVCEVHPNGEGGIRDVDIHIDVLTDRCPGLEMKSGNLTEFGDEYFEAREYGDIKVVEKRRRNLERICTRACIRCKIQEQDEADRTDCVTQEVDSGSSGCAMPNNSRDGRVGEEDPRRIVHSFKVGVALVLVSSFYYYQPFGPFTDYFGINAMWAVMTVVVVFEFSVGATLSKGLNRGVATLVGGGLALGAHQLASLSGRTIEPILLATFVFVTAALATFVRFFPRVKATFDYGMLIFILTFSLISLSQFRDEEILDLAESRLSTVLVGGVSCILISIFVCPVWAGQDLHSLLVSNLDTLSHFLQEFGDEYFEARTYGNIKVVEKRRRNLERYKSVLNSKSDEDSLANFAKWEPPHGKFGFRHPWKQYLVVAALLRQCAHRIDALNSYINSDFQIPIDIKKKLEEPFRRMSLESGKAMKEASISLKKMTKSSSYDIHIINSQSACKALSTLLKSGILNDVEPLQMVSLLTTVSLLNDIVNITEKISESVRELASAARFRNKMKPTEPSVSAASHGWRGILTGRDLLIENLGWTVGNGKDINIWY</sequence>
<keyword evidence="5 9" id="KW-1133">Transmembrane helix</keyword>
<keyword evidence="3" id="KW-0813">Transport</keyword>
<comment type="similarity">
    <text evidence="2">Belongs to the aromatic acid exporter (TC 2.A.85) family.</text>
</comment>
<accession>A0A8S9MNK3</accession>
<dbReference type="Pfam" id="PF11744">
    <property type="entry name" value="ALMT"/>
    <property type="match status" value="1"/>
</dbReference>
<dbReference type="AlphaFoldDB" id="A0A8S9MNK3"/>
<dbReference type="PANTHER" id="PTHR31086">
    <property type="entry name" value="ALUMINUM-ACTIVATED MALATE TRANSPORTER 10"/>
    <property type="match status" value="1"/>
</dbReference>
<protein>
    <recommendedName>
        <fullName evidence="12">Aluminum-activated malate transporter</fullName>
    </recommendedName>
</protein>
<dbReference type="EMBL" id="QGKW02000007">
    <property type="protein sequence ID" value="KAF2618613.1"/>
    <property type="molecule type" value="Genomic_DNA"/>
</dbReference>
<reference evidence="10" key="1">
    <citation type="submission" date="2019-12" db="EMBL/GenBank/DDBJ databases">
        <title>Genome sequencing and annotation of Brassica cretica.</title>
        <authorList>
            <person name="Studholme D.J."/>
            <person name="Sarris P.F."/>
        </authorList>
    </citation>
    <scope>NUCLEOTIDE SEQUENCE</scope>
    <source>
        <strain evidence="10">PFS-001/15</strain>
        <tissue evidence="10">Leaf</tissue>
    </source>
</reference>
<evidence type="ECO:0000256" key="3">
    <source>
        <dbReference type="ARBA" id="ARBA00022448"/>
    </source>
</evidence>
<keyword evidence="8" id="KW-0407">Ion channel</keyword>
<evidence type="ECO:0000256" key="4">
    <source>
        <dbReference type="ARBA" id="ARBA00022692"/>
    </source>
</evidence>
<evidence type="ECO:0000256" key="2">
    <source>
        <dbReference type="ARBA" id="ARBA00007079"/>
    </source>
</evidence>
<feature type="transmembrane region" description="Helical" evidence="9">
    <location>
        <begin position="139"/>
        <end position="158"/>
    </location>
</feature>
<dbReference type="GO" id="GO:0034220">
    <property type="term" value="P:monoatomic ion transmembrane transport"/>
    <property type="evidence" value="ECO:0007669"/>
    <property type="project" value="UniProtKB-KW"/>
</dbReference>
<evidence type="ECO:0000256" key="8">
    <source>
        <dbReference type="ARBA" id="ARBA00023303"/>
    </source>
</evidence>
<evidence type="ECO:0000256" key="5">
    <source>
        <dbReference type="ARBA" id="ARBA00022989"/>
    </source>
</evidence>
<evidence type="ECO:0000313" key="11">
    <source>
        <dbReference type="Proteomes" id="UP000712281"/>
    </source>
</evidence>
<feature type="non-terminal residue" evidence="10">
    <location>
        <position position="1"/>
    </location>
</feature>
<feature type="transmembrane region" description="Helical" evidence="9">
    <location>
        <begin position="251"/>
        <end position="271"/>
    </location>
</feature>
<keyword evidence="6" id="KW-0406">Ion transport</keyword>
<evidence type="ECO:0000256" key="1">
    <source>
        <dbReference type="ARBA" id="ARBA00004141"/>
    </source>
</evidence>
<feature type="transmembrane region" description="Helical" evidence="9">
    <location>
        <begin position="283"/>
        <end position="305"/>
    </location>
</feature>
<gene>
    <name evidence="10" type="ORF">F2Q68_00040505</name>
</gene>
<dbReference type="GO" id="GO:0015743">
    <property type="term" value="P:malate transport"/>
    <property type="evidence" value="ECO:0007669"/>
    <property type="project" value="InterPro"/>
</dbReference>
<keyword evidence="7 9" id="KW-0472">Membrane</keyword>
<feature type="transmembrane region" description="Helical" evidence="9">
    <location>
        <begin position="225"/>
        <end position="244"/>
    </location>
</feature>
<evidence type="ECO:0000256" key="9">
    <source>
        <dbReference type="SAM" id="Phobius"/>
    </source>
</evidence>